<reference evidence="2" key="1">
    <citation type="submission" date="2024-03" db="EMBL/GenBank/DDBJ databases">
        <authorList>
            <person name="Plomp N."/>
            <person name="Harmsen H.J."/>
        </authorList>
    </citation>
    <scope>NUCLEOTIDE SEQUENCE</scope>
    <source>
        <strain evidence="2">HTF-128</strain>
    </source>
</reference>
<evidence type="ECO:0000313" key="3">
    <source>
        <dbReference type="Proteomes" id="UP001373196"/>
    </source>
</evidence>
<comment type="caution">
    <text evidence="2">The sequence shown here is derived from an EMBL/GenBank/DDBJ whole genome shotgun (WGS) entry which is preliminary data.</text>
</comment>
<evidence type="ECO:0000256" key="1">
    <source>
        <dbReference type="SAM" id="SignalP"/>
    </source>
</evidence>
<dbReference type="RefSeq" id="WP_339396064.1">
    <property type="nucleotide sequence ID" value="NZ_JBBFGL010000013.1"/>
</dbReference>
<sequence length="199" mass="20168">MKMKKVVGVAVSVVLAVSMVAATAFAAETAPASPTSADKDAGKITFEATGSSSEGLNVELKTTTVSAEEEEALKAAGSVQAYLGADACSEITRILGSNVTISEIKELEVTGYVARMGDVAAYLHFAALPKAGTQVVVTVKVVTANGNVVTLPVVGTVVEQTSTVNGKPVTRRVVKVVLDGVTMANIQAGKATASVATAK</sequence>
<organism evidence="2 3">
    <name type="scientific">Faecalibacterium wellingii</name>
    <dbReference type="NCBI Taxonomy" id="2929491"/>
    <lineage>
        <taxon>Bacteria</taxon>
        <taxon>Bacillati</taxon>
        <taxon>Bacillota</taxon>
        <taxon>Clostridia</taxon>
        <taxon>Eubacteriales</taxon>
        <taxon>Oscillospiraceae</taxon>
        <taxon>Faecalibacterium</taxon>
    </lineage>
</organism>
<feature type="signal peptide" evidence="1">
    <location>
        <begin position="1"/>
        <end position="26"/>
    </location>
</feature>
<feature type="chain" id="PRO_5044210034" evidence="1">
    <location>
        <begin position="27"/>
        <end position="199"/>
    </location>
</feature>
<dbReference type="EMBL" id="JBBFGL010000013">
    <property type="protein sequence ID" value="MEJ5196832.1"/>
    <property type="molecule type" value="Genomic_DNA"/>
</dbReference>
<dbReference type="AlphaFoldDB" id="A0AB35Y875"/>
<proteinExistence type="predicted"/>
<protein>
    <submittedName>
        <fullName evidence="2">Uncharacterized protein</fullName>
    </submittedName>
</protein>
<keyword evidence="1" id="KW-0732">Signal</keyword>
<dbReference type="Proteomes" id="UP001373196">
    <property type="component" value="Unassembled WGS sequence"/>
</dbReference>
<name>A0AB35Y875_9FIRM</name>
<evidence type="ECO:0000313" key="2">
    <source>
        <dbReference type="EMBL" id="MEJ5196832.1"/>
    </source>
</evidence>
<gene>
    <name evidence="2" type="ORF">WF834_11760</name>
</gene>
<accession>A0AB35Y875</accession>